<dbReference type="InterPro" id="IPR001789">
    <property type="entry name" value="Sig_transdc_resp-reg_receiver"/>
</dbReference>
<dbReference type="PROSITE" id="PS51755">
    <property type="entry name" value="OMPR_PHOB"/>
    <property type="match status" value="1"/>
</dbReference>
<keyword evidence="3" id="KW-0805">Transcription regulation</keyword>
<dbReference type="PROSITE" id="PS50110">
    <property type="entry name" value="RESPONSE_REGULATORY"/>
    <property type="match status" value="1"/>
</dbReference>
<dbReference type="PANTHER" id="PTHR48111:SF26">
    <property type="entry name" value="STAGE 0 SPORULATION PROTEIN A HOMOLOG"/>
    <property type="match status" value="1"/>
</dbReference>
<feature type="modified residue" description="4-aspartylphosphate" evidence="6">
    <location>
        <position position="57"/>
    </location>
</feature>
<evidence type="ECO:0000256" key="1">
    <source>
        <dbReference type="ARBA" id="ARBA00022553"/>
    </source>
</evidence>
<dbReference type="CDD" id="cd17574">
    <property type="entry name" value="REC_OmpR"/>
    <property type="match status" value="1"/>
</dbReference>
<name>A0ABS5CHI0_9BACL</name>
<dbReference type="InterPro" id="IPR011006">
    <property type="entry name" value="CheY-like_superfamily"/>
</dbReference>
<evidence type="ECO:0000259" key="9">
    <source>
        <dbReference type="PROSITE" id="PS51755"/>
    </source>
</evidence>
<dbReference type="SMART" id="SM00862">
    <property type="entry name" value="Trans_reg_C"/>
    <property type="match status" value="1"/>
</dbReference>
<dbReference type="Pfam" id="PF00072">
    <property type="entry name" value="Response_reg"/>
    <property type="match status" value="1"/>
</dbReference>
<dbReference type="EMBL" id="JAGKSP010000010">
    <property type="protein sequence ID" value="MBP3965324.1"/>
    <property type="molecule type" value="Genomic_DNA"/>
</dbReference>
<evidence type="ECO:0000256" key="2">
    <source>
        <dbReference type="ARBA" id="ARBA00023012"/>
    </source>
</evidence>
<keyword evidence="1 6" id="KW-0597">Phosphoprotein</keyword>
<reference evidence="10 11" key="1">
    <citation type="submission" date="2021-04" db="EMBL/GenBank/DDBJ databases">
        <title>Paenibacillus sp. DLE-14 whole genome sequence.</title>
        <authorList>
            <person name="Ham Y.J."/>
        </authorList>
    </citation>
    <scope>NUCLEOTIDE SEQUENCE [LARGE SCALE GENOMIC DNA]</scope>
    <source>
        <strain evidence="10 11">DLE-14</strain>
    </source>
</reference>
<keyword evidence="11" id="KW-1185">Reference proteome</keyword>
<dbReference type="Pfam" id="PF00486">
    <property type="entry name" value="Trans_reg_C"/>
    <property type="match status" value="1"/>
</dbReference>
<evidence type="ECO:0000313" key="11">
    <source>
        <dbReference type="Proteomes" id="UP000673394"/>
    </source>
</evidence>
<gene>
    <name evidence="10" type="ORF">I8J30_21675</name>
</gene>
<protein>
    <submittedName>
        <fullName evidence="10">Response regulator transcription factor</fullName>
    </submittedName>
</protein>
<dbReference type="CDD" id="cd00383">
    <property type="entry name" value="trans_reg_C"/>
    <property type="match status" value="1"/>
</dbReference>
<dbReference type="InterPro" id="IPR001867">
    <property type="entry name" value="OmpR/PhoB-type_DNA-bd"/>
</dbReference>
<keyword evidence="5" id="KW-0804">Transcription</keyword>
<dbReference type="InterPro" id="IPR016032">
    <property type="entry name" value="Sig_transdc_resp-reg_C-effctor"/>
</dbReference>
<evidence type="ECO:0000256" key="7">
    <source>
        <dbReference type="PROSITE-ProRule" id="PRU01091"/>
    </source>
</evidence>
<dbReference type="SUPFAM" id="SSF52172">
    <property type="entry name" value="CheY-like"/>
    <property type="match status" value="1"/>
</dbReference>
<dbReference type="RefSeq" id="WP_210661652.1">
    <property type="nucleotide sequence ID" value="NZ_JAGKSP010000010.1"/>
</dbReference>
<comment type="caution">
    <text evidence="10">The sequence shown here is derived from an EMBL/GenBank/DDBJ whole genome shotgun (WGS) entry which is preliminary data.</text>
</comment>
<dbReference type="Gene3D" id="6.10.250.690">
    <property type="match status" value="1"/>
</dbReference>
<evidence type="ECO:0000256" key="4">
    <source>
        <dbReference type="ARBA" id="ARBA00023125"/>
    </source>
</evidence>
<feature type="domain" description="Response regulatory" evidence="8">
    <location>
        <begin position="7"/>
        <end position="121"/>
    </location>
</feature>
<evidence type="ECO:0000313" key="10">
    <source>
        <dbReference type="EMBL" id="MBP3965324.1"/>
    </source>
</evidence>
<organism evidence="10 11">
    <name type="scientific">Paenibacillus lignilyticus</name>
    <dbReference type="NCBI Taxonomy" id="1172615"/>
    <lineage>
        <taxon>Bacteria</taxon>
        <taxon>Bacillati</taxon>
        <taxon>Bacillota</taxon>
        <taxon>Bacilli</taxon>
        <taxon>Bacillales</taxon>
        <taxon>Paenibacillaceae</taxon>
        <taxon>Paenibacillus</taxon>
    </lineage>
</organism>
<dbReference type="PANTHER" id="PTHR48111">
    <property type="entry name" value="REGULATOR OF RPOS"/>
    <property type="match status" value="1"/>
</dbReference>
<accession>A0ABS5CHI0</accession>
<evidence type="ECO:0000256" key="6">
    <source>
        <dbReference type="PROSITE-ProRule" id="PRU00169"/>
    </source>
</evidence>
<proteinExistence type="predicted"/>
<dbReference type="Gene3D" id="3.40.50.2300">
    <property type="match status" value="1"/>
</dbReference>
<dbReference type="Gene3D" id="1.10.10.10">
    <property type="entry name" value="Winged helix-like DNA-binding domain superfamily/Winged helix DNA-binding domain"/>
    <property type="match status" value="1"/>
</dbReference>
<evidence type="ECO:0000259" key="8">
    <source>
        <dbReference type="PROSITE" id="PS50110"/>
    </source>
</evidence>
<dbReference type="SMART" id="SM00448">
    <property type="entry name" value="REC"/>
    <property type="match status" value="1"/>
</dbReference>
<feature type="DNA-binding region" description="OmpR/PhoB-type" evidence="7">
    <location>
        <begin position="135"/>
        <end position="234"/>
    </location>
</feature>
<dbReference type="InterPro" id="IPR039420">
    <property type="entry name" value="WalR-like"/>
</dbReference>
<feature type="domain" description="OmpR/PhoB-type" evidence="9">
    <location>
        <begin position="135"/>
        <end position="234"/>
    </location>
</feature>
<keyword evidence="4 7" id="KW-0238">DNA-binding</keyword>
<evidence type="ECO:0000256" key="5">
    <source>
        <dbReference type="ARBA" id="ARBA00023163"/>
    </source>
</evidence>
<evidence type="ECO:0000256" key="3">
    <source>
        <dbReference type="ARBA" id="ARBA00023015"/>
    </source>
</evidence>
<dbReference type="Proteomes" id="UP000673394">
    <property type="component" value="Unassembled WGS sequence"/>
</dbReference>
<dbReference type="SUPFAM" id="SSF46894">
    <property type="entry name" value="C-terminal effector domain of the bipartite response regulators"/>
    <property type="match status" value="1"/>
</dbReference>
<dbReference type="InterPro" id="IPR036388">
    <property type="entry name" value="WH-like_DNA-bd_sf"/>
</dbReference>
<keyword evidence="2" id="KW-0902">Two-component regulatory system</keyword>
<sequence>MNRTRKRILIIEDDPVIAEVQKDYLEASGFSADIADRGDLGLEMALRGDGYDLILLDLMLPRMDGYEVCRRVREASNIPILIVSAKKEEVDKIRGFGFGADDYILKPFGLGELVARVKAHVARYDRLVGSGEWRKDELQLHNIRIDRQSRRVYVNDEEVLFTAKEYDLLLFLVMNPNRVFRKEELFERIWGLDALGDHATVTVHISKLREKLERDPSKPRYVETVWGVGYRFNL</sequence>